<evidence type="ECO:0000313" key="2">
    <source>
        <dbReference type="EMBL" id="KAK7878473.1"/>
    </source>
</evidence>
<evidence type="ECO:0000256" key="1">
    <source>
        <dbReference type="SAM" id="Phobius"/>
    </source>
</evidence>
<accession>A0AAW0MJH8</accession>
<reference evidence="3" key="1">
    <citation type="submission" date="2024-04" db="EMBL/GenBank/DDBJ databases">
        <title>Salinicola lusitanus LLJ914,a marine bacterium isolated from the Okinawa Trough.</title>
        <authorList>
            <person name="Li J."/>
        </authorList>
    </citation>
    <scope>NUCLEOTIDE SEQUENCE [LARGE SCALE GENOMIC DNA]</scope>
</reference>
<dbReference type="AlphaFoldDB" id="A0AAW0MJH8"/>
<keyword evidence="1" id="KW-0472">Membrane</keyword>
<protein>
    <submittedName>
        <fullName evidence="2">Uncharacterized protein</fullName>
    </submittedName>
</protein>
<keyword evidence="3" id="KW-1185">Reference proteome</keyword>
<feature type="non-terminal residue" evidence="2">
    <location>
        <position position="1"/>
    </location>
</feature>
<keyword evidence="1" id="KW-0812">Transmembrane</keyword>
<proteinExistence type="predicted"/>
<dbReference type="EMBL" id="JBBPFD010000496">
    <property type="protein sequence ID" value="KAK7878473.1"/>
    <property type="molecule type" value="Genomic_DNA"/>
</dbReference>
<name>A0AAW0MJH8_9GOBI</name>
<comment type="caution">
    <text evidence="2">The sequence shown here is derived from an EMBL/GenBank/DDBJ whole genome shotgun (WGS) entry which is preliminary data.</text>
</comment>
<keyword evidence="1" id="KW-1133">Transmembrane helix</keyword>
<sequence>TVDQTDPSAAPSPVQVPALLLRVRFKSQICSSESGLSPGLSRWSRDNPVLIQSQSQSWGVSLVAVVVVVVVVYTGVV</sequence>
<feature type="transmembrane region" description="Helical" evidence="1">
    <location>
        <begin position="58"/>
        <end position="76"/>
    </location>
</feature>
<gene>
    <name evidence="2" type="ORF">WMY93_034304</name>
</gene>
<organism evidence="2 3">
    <name type="scientific">Mugilogobius chulae</name>
    <name type="common">yellowstripe goby</name>
    <dbReference type="NCBI Taxonomy" id="88201"/>
    <lineage>
        <taxon>Eukaryota</taxon>
        <taxon>Metazoa</taxon>
        <taxon>Chordata</taxon>
        <taxon>Craniata</taxon>
        <taxon>Vertebrata</taxon>
        <taxon>Euteleostomi</taxon>
        <taxon>Actinopterygii</taxon>
        <taxon>Neopterygii</taxon>
        <taxon>Teleostei</taxon>
        <taxon>Neoteleostei</taxon>
        <taxon>Acanthomorphata</taxon>
        <taxon>Gobiaria</taxon>
        <taxon>Gobiiformes</taxon>
        <taxon>Gobioidei</taxon>
        <taxon>Gobiidae</taxon>
        <taxon>Gobionellinae</taxon>
        <taxon>Mugilogobius</taxon>
    </lineage>
</organism>
<evidence type="ECO:0000313" key="3">
    <source>
        <dbReference type="Proteomes" id="UP001460270"/>
    </source>
</evidence>
<dbReference type="Proteomes" id="UP001460270">
    <property type="component" value="Unassembled WGS sequence"/>
</dbReference>